<dbReference type="PIRSF" id="PIRSF032184">
    <property type="entry name" value="ATPase_V1_H"/>
    <property type="match status" value="1"/>
</dbReference>
<accession>A0A1A8W4X3</accession>
<dbReference type="PANTHER" id="PTHR10698:SF0">
    <property type="entry name" value="V-TYPE PROTON ATPASE SUBUNIT H"/>
    <property type="match status" value="1"/>
</dbReference>
<protein>
    <submittedName>
        <fullName evidence="6">V-type proton ATPase subunit H, putative</fullName>
    </submittedName>
</protein>
<dbReference type="InterPro" id="IPR011987">
    <property type="entry name" value="ATPase_V1-cplx_hsu_C"/>
</dbReference>
<evidence type="ECO:0000313" key="7">
    <source>
        <dbReference type="Proteomes" id="UP000078560"/>
    </source>
</evidence>
<dbReference type="Pfam" id="PF11698">
    <property type="entry name" value="V-ATPase_H_C"/>
    <property type="match status" value="1"/>
</dbReference>
<evidence type="ECO:0000256" key="2">
    <source>
        <dbReference type="ARBA" id="ARBA00022448"/>
    </source>
</evidence>
<sequence>MFLHLGEKAILHDSILNKMPCYDKYAEINILSSEEVGLLKKFHEFNKKEKFSYFKENDTIVIVLFNCLQTDFNIHLLQYVLTIFYEIIRNDGSSYSYILSILNDKNMYSYLMKLCTHSDTYIADKSAFLLSGSFCYNNNYFTETEIKDFILKIDFFNVTEEGKMDIYINILKIDDYRKDIYELDQFLAVINKNLDLTNNNSNKQYKSVFCVWLLTFKDYFIKKLYKNNIIAVVINLFKKCRVEKILRVSLNIIKNIIHMDDCFEIIVDNNIIQTLTVLQYDKWRDNDIYDTIVQLLHKLDQRVKNYSNFERYCHELSNGKLKWSILHTEKFWLENVMQFEKDEFKAIQQLADIIKKYAHNIAQKFDSNEPKEEIDGVTVAVACFDIGEFARLYPNGKKICQKFKVKENIMILIATKNRDIVREALLCAQKIMLNNWQSLEFVNICIEFTRTYARSDQVLCEGHNDPESVVKQQLRKLLEGTYKIEKGNGKICVLLGSGIAVVQNGYAVE</sequence>
<name>A0A1A8W4X3_PLAOA</name>
<evidence type="ECO:0000256" key="4">
    <source>
        <dbReference type="ARBA" id="ARBA00023065"/>
    </source>
</evidence>
<keyword evidence="4" id="KW-0406">Ion transport</keyword>
<dbReference type="GO" id="GO:0046961">
    <property type="term" value="F:proton-transporting ATPase activity, rotational mechanism"/>
    <property type="evidence" value="ECO:0007669"/>
    <property type="project" value="InterPro"/>
</dbReference>
<keyword evidence="2" id="KW-0813">Transport</keyword>
<evidence type="ECO:0000259" key="5">
    <source>
        <dbReference type="Pfam" id="PF11698"/>
    </source>
</evidence>
<evidence type="ECO:0000256" key="1">
    <source>
        <dbReference type="ARBA" id="ARBA00008613"/>
    </source>
</evidence>
<dbReference type="Gene3D" id="1.25.10.10">
    <property type="entry name" value="Leucine-rich Repeat Variant"/>
    <property type="match status" value="1"/>
</dbReference>
<feature type="domain" description="ATPase V1 complex subunit H C-terminal" evidence="5">
    <location>
        <begin position="306"/>
        <end position="436"/>
    </location>
</feature>
<proteinExistence type="inferred from homology"/>
<dbReference type="GO" id="GO:0000221">
    <property type="term" value="C:vacuolar proton-transporting V-type ATPase, V1 domain"/>
    <property type="evidence" value="ECO:0007669"/>
    <property type="project" value="InterPro"/>
</dbReference>
<dbReference type="Pfam" id="PF03224">
    <property type="entry name" value="V-ATPase_H_N"/>
    <property type="match status" value="1"/>
</dbReference>
<dbReference type="EMBL" id="FLQU01000605">
    <property type="protein sequence ID" value="SBS87989.1"/>
    <property type="molecule type" value="Genomic_DNA"/>
</dbReference>
<gene>
    <name evidence="6" type="ORF">POVCU2_0045690</name>
</gene>
<reference evidence="7" key="1">
    <citation type="submission" date="2016-05" db="EMBL/GenBank/DDBJ databases">
        <authorList>
            <person name="Naeem Raeece"/>
        </authorList>
    </citation>
    <scope>NUCLEOTIDE SEQUENCE [LARGE SCALE GENOMIC DNA]</scope>
</reference>
<dbReference type="InterPro" id="IPR016024">
    <property type="entry name" value="ARM-type_fold"/>
</dbReference>
<organism evidence="6 7">
    <name type="scientific">Plasmodium ovale curtisi</name>
    <dbReference type="NCBI Taxonomy" id="864141"/>
    <lineage>
        <taxon>Eukaryota</taxon>
        <taxon>Sar</taxon>
        <taxon>Alveolata</taxon>
        <taxon>Apicomplexa</taxon>
        <taxon>Aconoidasida</taxon>
        <taxon>Haemosporida</taxon>
        <taxon>Plasmodiidae</taxon>
        <taxon>Plasmodium</taxon>
        <taxon>Plasmodium (Plasmodium)</taxon>
    </lineage>
</organism>
<dbReference type="InterPro" id="IPR038497">
    <property type="entry name" value="ATPase_V1-cplx_hsu_C_sf"/>
</dbReference>
<dbReference type="AlphaFoldDB" id="A0A1A8W4X3"/>
<dbReference type="SUPFAM" id="SSF48371">
    <property type="entry name" value="ARM repeat"/>
    <property type="match status" value="1"/>
</dbReference>
<dbReference type="Gene3D" id="1.25.40.150">
    <property type="entry name" value="V-type ATPase, subunit H, C-terminal domain"/>
    <property type="match status" value="1"/>
</dbReference>
<comment type="similarity">
    <text evidence="1">Belongs to the V-ATPase H subunit family.</text>
</comment>
<dbReference type="Proteomes" id="UP000078560">
    <property type="component" value="Unassembled WGS sequence"/>
</dbReference>
<keyword evidence="3" id="KW-0375">Hydrogen ion transport</keyword>
<dbReference type="InterPro" id="IPR011989">
    <property type="entry name" value="ARM-like"/>
</dbReference>
<evidence type="ECO:0000313" key="6">
    <source>
        <dbReference type="EMBL" id="SBS87989.1"/>
    </source>
</evidence>
<dbReference type="InterPro" id="IPR004908">
    <property type="entry name" value="ATPase_V1-cplx_hsu"/>
</dbReference>
<evidence type="ECO:0000256" key="3">
    <source>
        <dbReference type="ARBA" id="ARBA00022781"/>
    </source>
</evidence>
<dbReference type="PANTHER" id="PTHR10698">
    <property type="entry name" value="V-TYPE PROTON ATPASE SUBUNIT H"/>
    <property type="match status" value="1"/>
</dbReference>